<organism evidence="2 3">
    <name type="scientific">Shewanella benthica KT99</name>
    <dbReference type="NCBI Taxonomy" id="314608"/>
    <lineage>
        <taxon>Bacteria</taxon>
        <taxon>Pseudomonadati</taxon>
        <taxon>Pseudomonadota</taxon>
        <taxon>Gammaproteobacteria</taxon>
        <taxon>Alteromonadales</taxon>
        <taxon>Shewanellaceae</taxon>
        <taxon>Shewanella</taxon>
    </lineage>
</organism>
<dbReference type="STRING" id="314608.KT99_19244"/>
<feature type="transmembrane region" description="Helical" evidence="1">
    <location>
        <begin position="42"/>
        <end position="62"/>
    </location>
</feature>
<name>A9DE11_9GAMM</name>
<sequence>MFMKDSSMKKSVKFKVALLIQVLITVFYKLIALKGSTLHDILFWAVMGLGIYIFYMVFGYFCHSCKKNQIMKGFFSYRLPSDTCWHCGEKID</sequence>
<evidence type="ECO:0000313" key="3">
    <source>
        <dbReference type="Proteomes" id="UP000005839"/>
    </source>
</evidence>
<dbReference type="AlphaFoldDB" id="A9DE11"/>
<keyword evidence="3" id="KW-1185">Reference proteome</keyword>
<accession>A9DE11</accession>
<protein>
    <submittedName>
        <fullName evidence="2">Uncharacterized protein</fullName>
    </submittedName>
</protein>
<keyword evidence="1" id="KW-0812">Transmembrane</keyword>
<evidence type="ECO:0000313" key="2">
    <source>
        <dbReference type="EMBL" id="EDQ00078.1"/>
    </source>
</evidence>
<proteinExistence type="predicted"/>
<dbReference type="EMBL" id="ABIC01000026">
    <property type="protein sequence ID" value="EDQ00078.1"/>
    <property type="molecule type" value="Genomic_DNA"/>
</dbReference>
<evidence type="ECO:0000256" key="1">
    <source>
        <dbReference type="SAM" id="Phobius"/>
    </source>
</evidence>
<comment type="caution">
    <text evidence="2">The sequence shown here is derived from an EMBL/GenBank/DDBJ whole genome shotgun (WGS) entry which is preliminary data.</text>
</comment>
<reference evidence="2 3" key="1">
    <citation type="submission" date="2007-10" db="EMBL/GenBank/DDBJ databases">
        <authorList>
            <person name="Yayanos A."/>
            <person name="Ferriera S."/>
            <person name="Johnson J."/>
            <person name="Kravitz S."/>
            <person name="Halpern A."/>
            <person name="Remington K."/>
            <person name="Beeson K."/>
            <person name="Tran B."/>
            <person name="Rogers Y.-H."/>
            <person name="Friedman R."/>
            <person name="Venter J.C."/>
        </authorList>
    </citation>
    <scope>NUCLEOTIDE SEQUENCE [LARGE SCALE GENOMIC DNA]</scope>
    <source>
        <strain evidence="2 3">KT99</strain>
    </source>
</reference>
<dbReference type="Proteomes" id="UP000005839">
    <property type="component" value="Unassembled WGS sequence"/>
</dbReference>
<keyword evidence="1" id="KW-1133">Transmembrane helix</keyword>
<keyword evidence="1" id="KW-0472">Membrane</keyword>
<gene>
    <name evidence="2" type="ORF">KT99_19244</name>
</gene>